<dbReference type="SMART" id="SM00382">
    <property type="entry name" value="AAA"/>
    <property type="match status" value="1"/>
</dbReference>
<dbReference type="InterPro" id="IPR003439">
    <property type="entry name" value="ABC_transporter-like_ATP-bd"/>
</dbReference>
<comment type="caution">
    <text evidence="6">The sequence shown here is derived from an EMBL/GenBank/DDBJ whole genome shotgun (WGS) entry which is preliminary data.</text>
</comment>
<dbReference type="PROSITE" id="PS50893">
    <property type="entry name" value="ABC_TRANSPORTER_2"/>
    <property type="match status" value="1"/>
</dbReference>
<dbReference type="SUPFAM" id="SSF52540">
    <property type="entry name" value="P-loop containing nucleoside triphosphate hydrolases"/>
    <property type="match status" value="1"/>
</dbReference>
<evidence type="ECO:0000313" key="7">
    <source>
        <dbReference type="Proteomes" id="UP000275225"/>
    </source>
</evidence>
<proteinExistence type="predicted"/>
<feature type="domain" description="ABC transporter" evidence="5">
    <location>
        <begin position="6"/>
        <end position="237"/>
    </location>
</feature>
<dbReference type="NCBIfam" id="NF010068">
    <property type="entry name" value="PRK13548.1"/>
    <property type="match status" value="1"/>
</dbReference>
<dbReference type="PROSITE" id="PS00211">
    <property type="entry name" value="ABC_TRANSPORTER_1"/>
    <property type="match status" value="1"/>
</dbReference>
<dbReference type="OrthoDB" id="5296765at2"/>
<dbReference type="Pfam" id="PF00005">
    <property type="entry name" value="ABC_tran"/>
    <property type="match status" value="1"/>
</dbReference>
<dbReference type="GO" id="GO:0016887">
    <property type="term" value="F:ATP hydrolysis activity"/>
    <property type="evidence" value="ECO:0007669"/>
    <property type="project" value="InterPro"/>
</dbReference>
<dbReference type="RefSeq" id="WP_124237497.1">
    <property type="nucleotide sequence ID" value="NZ_JBHUFI010000002.1"/>
</dbReference>
<dbReference type="GO" id="GO:0005524">
    <property type="term" value="F:ATP binding"/>
    <property type="evidence" value="ECO:0007669"/>
    <property type="project" value="UniProtKB-KW"/>
</dbReference>
<dbReference type="AlphaFoldDB" id="A0A3N6YY47"/>
<dbReference type="PANTHER" id="PTHR42794:SF1">
    <property type="entry name" value="HEMIN IMPORT ATP-BINDING PROTEIN HMUV"/>
    <property type="match status" value="1"/>
</dbReference>
<evidence type="ECO:0000313" key="6">
    <source>
        <dbReference type="EMBL" id="RQN02691.1"/>
    </source>
</evidence>
<evidence type="ECO:0000256" key="4">
    <source>
        <dbReference type="ARBA" id="ARBA00022967"/>
    </source>
</evidence>
<dbReference type="Proteomes" id="UP000275225">
    <property type="component" value="Unassembled WGS sequence"/>
</dbReference>
<dbReference type="PANTHER" id="PTHR42794">
    <property type="entry name" value="HEMIN IMPORT ATP-BINDING PROTEIN HMUV"/>
    <property type="match status" value="1"/>
</dbReference>
<reference evidence="6 7" key="1">
    <citation type="submission" date="2018-11" db="EMBL/GenBank/DDBJ databases">
        <authorList>
            <person name="Li F."/>
        </authorList>
    </citation>
    <scope>NUCLEOTIDE SEQUENCE [LARGE SCALE GENOMIC DNA]</scope>
    <source>
        <strain evidence="6 7">YS17T</strain>
    </source>
</reference>
<dbReference type="EMBL" id="RQJX01000018">
    <property type="protein sequence ID" value="RQN02691.1"/>
    <property type="molecule type" value="Genomic_DNA"/>
</dbReference>
<dbReference type="FunFam" id="3.40.50.300:FF:000134">
    <property type="entry name" value="Iron-enterobactin ABC transporter ATP-binding protein"/>
    <property type="match status" value="1"/>
</dbReference>
<keyword evidence="1" id="KW-0813">Transport</keyword>
<evidence type="ECO:0000256" key="1">
    <source>
        <dbReference type="ARBA" id="ARBA00022448"/>
    </source>
</evidence>
<dbReference type="Gene3D" id="3.40.50.300">
    <property type="entry name" value="P-loop containing nucleotide triphosphate hydrolases"/>
    <property type="match status" value="1"/>
</dbReference>
<sequence>MTELTYRVRDLTVRRGERSLLDGVDLDVAAGEMVAIVGPNGAGKSTLVAALAGDVRPEAGTVEFDGRPLGDWRPRDLARRRSVLLQSHAVSFGYTVDEVVAMGRSPWPADPERDEAAVERAIERADVAHLRARSYLALSGGERARVSLARVLAQDTDVMLLDEPTAALDLRHQEDVLRCAAEDAQAGRTVVVVLHDLSLAAAYASRVLMLDRGRVAAHGLPRDVLTPERVRTVYGIDIALLHGPDGSLLVVPDRRPTPERNR</sequence>
<evidence type="ECO:0000259" key="5">
    <source>
        <dbReference type="PROSITE" id="PS50893"/>
    </source>
</evidence>
<dbReference type="InterPro" id="IPR003593">
    <property type="entry name" value="AAA+_ATPase"/>
</dbReference>
<keyword evidence="2" id="KW-0547">Nucleotide-binding</keyword>
<protein>
    <submittedName>
        <fullName evidence="6">Heme ABC transporter ATP-binding protein</fullName>
    </submittedName>
</protein>
<gene>
    <name evidence="6" type="ORF">EHW97_12435</name>
</gene>
<keyword evidence="3 6" id="KW-0067">ATP-binding</keyword>
<accession>A0A3N6YY47</accession>
<evidence type="ECO:0000256" key="3">
    <source>
        <dbReference type="ARBA" id="ARBA00022840"/>
    </source>
</evidence>
<dbReference type="InterPro" id="IPR027417">
    <property type="entry name" value="P-loop_NTPase"/>
</dbReference>
<keyword evidence="4" id="KW-1278">Translocase</keyword>
<evidence type="ECO:0000256" key="2">
    <source>
        <dbReference type="ARBA" id="ARBA00022741"/>
    </source>
</evidence>
<dbReference type="CDD" id="cd03214">
    <property type="entry name" value="ABC_Iron-Siderophores_B12_Hemin"/>
    <property type="match status" value="1"/>
</dbReference>
<dbReference type="InterPro" id="IPR017871">
    <property type="entry name" value="ABC_transporter-like_CS"/>
</dbReference>
<organism evidence="6 7">
    <name type="scientific">Aeromicrobium camelliae</name>
    <dbReference type="NCBI Taxonomy" id="1538144"/>
    <lineage>
        <taxon>Bacteria</taxon>
        <taxon>Bacillati</taxon>
        <taxon>Actinomycetota</taxon>
        <taxon>Actinomycetes</taxon>
        <taxon>Propionibacteriales</taxon>
        <taxon>Nocardioidaceae</taxon>
        <taxon>Aeromicrobium</taxon>
    </lineage>
</organism>
<name>A0A3N6YY47_9ACTN</name>
<keyword evidence="7" id="KW-1185">Reference proteome</keyword>